<dbReference type="PANTHER" id="PTHR11113:SF14">
    <property type="entry name" value="N-ACETYLGLUCOSAMINE-6-PHOSPHATE DEACETYLASE"/>
    <property type="match status" value="1"/>
</dbReference>
<dbReference type="OrthoDB" id="9776488at2"/>
<dbReference type="PANTHER" id="PTHR11113">
    <property type="entry name" value="N-ACETYLGLUCOSAMINE-6-PHOSPHATE DEACETYLASE"/>
    <property type="match status" value="1"/>
</dbReference>
<comment type="caution">
    <text evidence="9">The sequence shown here is derived from an EMBL/GenBank/DDBJ whole genome shotgun (WGS) entry which is preliminary data.</text>
</comment>
<proteinExistence type="inferred from homology"/>
<dbReference type="NCBIfam" id="TIGR00221">
    <property type="entry name" value="nagA"/>
    <property type="match status" value="1"/>
</dbReference>
<name>A0A1X0DCY0_9MYCO</name>
<evidence type="ECO:0000256" key="8">
    <source>
        <dbReference type="PIRSR" id="PIRSR038994-3"/>
    </source>
</evidence>
<organism evidence="9 10">
    <name type="scientific">Mycolicibacterium insubricum</name>
    <dbReference type="NCBI Taxonomy" id="444597"/>
    <lineage>
        <taxon>Bacteria</taxon>
        <taxon>Bacillati</taxon>
        <taxon>Actinomycetota</taxon>
        <taxon>Actinomycetes</taxon>
        <taxon>Mycobacteriales</taxon>
        <taxon>Mycobacteriaceae</taxon>
        <taxon>Mycolicibacterium</taxon>
    </lineage>
</organism>
<evidence type="ECO:0000313" key="9">
    <source>
        <dbReference type="EMBL" id="ORA70032.1"/>
    </source>
</evidence>
<evidence type="ECO:0000256" key="4">
    <source>
        <dbReference type="ARBA" id="ARBA00023277"/>
    </source>
</evidence>
<keyword evidence="2 8" id="KW-0479">Metal-binding</keyword>
<dbReference type="PIRSF" id="PIRSF038994">
    <property type="entry name" value="NagA"/>
    <property type="match status" value="1"/>
</dbReference>
<feature type="binding site" evidence="8">
    <location>
        <position position="125"/>
    </location>
    <ligand>
        <name>Zn(2+)</name>
        <dbReference type="ChEBI" id="CHEBI:29105"/>
    </ligand>
</feature>
<dbReference type="SUPFAM" id="SSF51338">
    <property type="entry name" value="Composite domain of metallo-dependent hydrolases"/>
    <property type="match status" value="1"/>
</dbReference>
<keyword evidence="10" id="KW-1185">Reference proteome</keyword>
<dbReference type="Pfam" id="PF01979">
    <property type="entry name" value="Amidohydro_1"/>
    <property type="match status" value="1"/>
</dbReference>
<dbReference type="AlphaFoldDB" id="A0A1X0DCY0"/>
<dbReference type="InterPro" id="IPR032466">
    <property type="entry name" value="Metal_Hydrolase"/>
</dbReference>
<keyword evidence="4 5" id="KW-0119">Carbohydrate metabolism</keyword>
<comment type="cofactor">
    <cofactor evidence="8">
        <name>a divalent metal cation</name>
        <dbReference type="ChEBI" id="CHEBI:60240"/>
    </cofactor>
    <text evidence="8">Binds 1 divalent metal cation per subunit.</text>
</comment>
<evidence type="ECO:0000256" key="7">
    <source>
        <dbReference type="PIRSR" id="PIRSR038994-2"/>
    </source>
</evidence>
<dbReference type="InterPro" id="IPR006680">
    <property type="entry name" value="Amidohydro-rel"/>
</dbReference>
<dbReference type="SUPFAM" id="SSF51556">
    <property type="entry name" value="Metallo-dependent hydrolases"/>
    <property type="match status" value="1"/>
</dbReference>
<dbReference type="CDD" id="cd00854">
    <property type="entry name" value="NagA"/>
    <property type="match status" value="1"/>
</dbReference>
<feature type="binding site" evidence="7">
    <location>
        <begin position="215"/>
        <end position="216"/>
    </location>
    <ligand>
        <name>substrate</name>
    </ligand>
</feature>
<feature type="active site" description="Proton donor/acceptor" evidence="6">
    <location>
        <position position="270"/>
    </location>
</feature>
<dbReference type="RefSeq" id="WP_083031261.1">
    <property type="nucleotide sequence ID" value="NZ_AP022618.1"/>
</dbReference>
<feature type="binding site" evidence="7">
    <location>
        <position position="136"/>
    </location>
    <ligand>
        <name>substrate</name>
    </ligand>
</feature>
<reference evidence="9 10" key="1">
    <citation type="submission" date="2016-12" db="EMBL/GenBank/DDBJ databases">
        <title>The new phylogeny of genus Mycobacterium.</title>
        <authorList>
            <person name="Tortoli E."/>
            <person name="Trovato A."/>
            <person name="Cirillo D.M."/>
        </authorList>
    </citation>
    <scope>NUCLEOTIDE SEQUENCE [LARGE SCALE GENOMIC DNA]</scope>
    <source>
        <strain evidence="9 10">DSM 45130</strain>
    </source>
</reference>
<evidence type="ECO:0000256" key="5">
    <source>
        <dbReference type="PIRNR" id="PIRNR038994"/>
    </source>
</evidence>
<protein>
    <submittedName>
        <fullName evidence="9">N-acetylglucosamine-6-phosphate deacetylase</fullName>
    </submittedName>
</protein>
<feature type="binding site" evidence="8">
    <location>
        <position position="212"/>
    </location>
    <ligand>
        <name>Zn(2+)</name>
        <dbReference type="ChEBI" id="CHEBI:29105"/>
    </ligand>
</feature>
<sequence>MTDSVLLTADTVATGSELLRPGWIEVRGPEILGVGAGAPPSHGRVRELGNVVVTPGFVDTHVHGGGGGSFTSAAEVGPVADFHARHGTTTLLASLVSAPPDELLRQTAALAELVADGVIAGIHLEGPWLSTHRCGAHDPAALRDPESGELDRLLAAGAGAIRMVTLAPERPGALSAVARIVAEGAVAAVGHTEATYEQTRAAIDVGATVGTHLFNAMAPVHHREPGPVIALLEDPRVTVELIADRVHLHPSLYRQVAGLVGINRVSLVTDAMAAAGMPDGDYRLGSLPVRVDAGVARVAGTETIAGSTATMDRVFANAVADGGPGGDAELLAAVRAACVNPARALGLSPRGLVAGAGADLVVLDTDLVVSAVMRDGRWLPVD</sequence>
<evidence type="ECO:0000256" key="2">
    <source>
        <dbReference type="ARBA" id="ARBA00022723"/>
    </source>
</evidence>
<gene>
    <name evidence="9" type="ORF">BST26_12145</name>
</gene>
<comment type="similarity">
    <text evidence="1 5">Belongs to the metallo-dependent hydrolases superfamily. NagA family.</text>
</comment>
<dbReference type="GO" id="GO:0008448">
    <property type="term" value="F:N-acetylglucosamine-6-phosphate deacetylase activity"/>
    <property type="evidence" value="ECO:0007669"/>
    <property type="project" value="InterPro"/>
</dbReference>
<feature type="binding site" evidence="8">
    <location>
        <position position="191"/>
    </location>
    <ligand>
        <name>Zn(2+)</name>
        <dbReference type="ChEBI" id="CHEBI:29105"/>
    </ligand>
</feature>
<evidence type="ECO:0000256" key="3">
    <source>
        <dbReference type="ARBA" id="ARBA00022801"/>
    </source>
</evidence>
<dbReference type="EMBL" id="MVHS01000026">
    <property type="protein sequence ID" value="ORA70032.1"/>
    <property type="molecule type" value="Genomic_DNA"/>
</dbReference>
<keyword evidence="3 5" id="KW-0378">Hydrolase</keyword>
<dbReference type="Gene3D" id="3.20.20.140">
    <property type="entry name" value="Metal-dependent hydrolases"/>
    <property type="match status" value="1"/>
</dbReference>
<feature type="binding site" evidence="7">
    <location>
        <position position="223"/>
    </location>
    <ligand>
        <name>substrate</name>
    </ligand>
</feature>
<dbReference type="GO" id="GO:0006046">
    <property type="term" value="P:N-acetylglucosamine catabolic process"/>
    <property type="evidence" value="ECO:0007669"/>
    <property type="project" value="TreeGrafter"/>
</dbReference>
<dbReference type="STRING" id="444597.BST26_12145"/>
<evidence type="ECO:0000313" key="10">
    <source>
        <dbReference type="Proteomes" id="UP000192801"/>
    </source>
</evidence>
<dbReference type="InterPro" id="IPR003764">
    <property type="entry name" value="GlcNAc_6-P_deAcase"/>
</dbReference>
<evidence type="ECO:0000256" key="1">
    <source>
        <dbReference type="ARBA" id="ARBA00010716"/>
    </source>
</evidence>
<dbReference type="Proteomes" id="UP000192801">
    <property type="component" value="Unassembled WGS sequence"/>
</dbReference>
<accession>A0A1X0DCY0</accession>
<dbReference type="InterPro" id="IPR011059">
    <property type="entry name" value="Metal-dep_hydrolase_composite"/>
</dbReference>
<dbReference type="GO" id="GO:0046872">
    <property type="term" value="F:metal ion binding"/>
    <property type="evidence" value="ECO:0007669"/>
    <property type="project" value="UniProtKB-KW"/>
</dbReference>
<dbReference type="Gene3D" id="2.30.40.10">
    <property type="entry name" value="Urease, subunit C, domain 1"/>
    <property type="match status" value="1"/>
</dbReference>
<feature type="binding site" evidence="7">
    <location>
        <begin position="304"/>
        <end position="306"/>
    </location>
    <ligand>
        <name>substrate</name>
    </ligand>
</feature>
<dbReference type="SMR" id="A0A1X0DCY0"/>
<evidence type="ECO:0000256" key="6">
    <source>
        <dbReference type="PIRSR" id="PIRSR038994-1"/>
    </source>
</evidence>
<feature type="binding site" evidence="7">
    <location>
        <position position="247"/>
    </location>
    <ligand>
        <name>substrate</name>
    </ligand>
</feature>